<gene>
    <name evidence="3" type="ORF">ACFQ1E_15570</name>
</gene>
<evidence type="ECO:0000313" key="3">
    <source>
        <dbReference type="EMBL" id="MFD0947767.1"/>
    </source>
</evidence>
<dbReference type="Proteomes" id="UP001596977">
    <property type="component" value="Unassembled WGS sequence"/>
</dbReference>
<dbReference type="SUPFAM" id="SSF48452">
    <property type="entry name" value="TPR-like"/>
    <property type="match status" value="1"/>
</dbReference>
<keyword evidence="1" id="KW-0201">Cytochrome c-type biogenesis</keyword>
<dbReference type="InterPro" id="IPR019734">
    <property type="entry name" value="TPR_rpt"/>
</dbReference>
<reference evidence="4" key="1">
    <citation type="journal article" date="2019" name="Int. J. Syst. Evol. Microbiol.">
        <title>The Global Catalogue of Microorganisms (GCM) 10K type strain sequencing project: providing services to taxonomists for standard genome sequencing and annotation.</title>
        <authorList>
            <consortium name="The Broad Institute Genomics Platform"/>
            <consortium name="The Broad Institute Genome Sequencing Center for Infectious Disease"/>
            <person name="Wu L."/>
            <person name="Ma J."/>
        </authorList>
    </citation>
    <scope>NUCLEOTIDE SEQUENCE [LARGE SCALE GENOMIC DNA]</scope>
    <source>
        <strain evidence="4">CCUG 62982</strain>
    </source>
</reference>
<evidence type="ECO:0000313" key="4">
    <source>
        <dbReference type="Proteomes" id="UP001596977"/>
    </source>
</evidence>
<dbReference type="Pfam" id="PF14559">
    <property type="entry name" value="TPR_19"/>
    <property type="match status" value="1"/>
</dbReference>
<dbReference type="PROSITE" id="PS50005">
    <property type="entry name" value="TPR"/>
    <property type="match status" value="1"/>
</dbReference>
<dbReference type="PROSITE" id="PS50293">
    <property type="entry name" value="TPR_REGION"/>
    <property type="match status" value="1"/>
</dbReference>
<dbReference type="InterPro" id="IPR051263">
    <property type="entry name" value="C-type_cytochrome_biogenesis"/>
</dbReference>
<dbReference type="PANTHER" id="PTHR47870:SF1">
    <property type="entry name" value="CYTOCHROME C-TYPE BIOGENESIS PROTEIN CCMH"/>
    <property type="match status" value="1"/>
</dbReference>
<name>A0ABW3HE50_9SPHN</name>
<dbReference type="EMBL" id="JBHTJG010000008">
    <property type="protein sequence ID" value="MFD0947767.1"/>
    <property type="molecule type" value="Genomic_DNA"/>
</dbReference>
<organism evidence="3 4">
    <name type="scientific">Sphingomonas canadensis</name>
    <dbReference type="NCBI Taxonomy" id="1219257"/>
    <lineage>
        <taxon>Bacteria</taxon>
        <taxon>Pseudomonadati</taxon>
        <taxon>Pseudomonadota</taxon>
        <taxon>Alphaproteobacteria</taxon>
        <taxon>Sphingomonadales</taxon>
        <taxon>Sphingomonadaceae</taxon>
        <taxon>Sphingomonas</taxon>
    </lineage>
</organism>
<evidence type="ECO:0000256" key="2">
    <source>
        <dbReference type="PROSITE-ProRule" id="PRU00339"/>
    </source>
</evidence>
<dbReference type="SMART" id="SM00028">
    <property type="entry name" value="TPR"/>
    <property type="match status" value="2"/>
</dbReference>
<dbReference type="PANTHER" id="PTHR47870">
    <property type="entry name" value="CYTOCHROME C-TYPE BIOGENESIS PROTEIN CCMH"/>
    <property type="match status" value="1"/>
</dbReference>
<dbReference type="InterPro" id="IPR011990">
    <property type="entry name" value="TPR-like_helical_dom_sf"/>
</dbReference>
<dbReference type="Gene3D" id="1.25.40.10">
    <property type="entry name" value="Tetratricopeptide repeat domain"/>
    <property type="match status" value="2"/>
</dbReference>
<keyword evidence="2" id="KW-0802">TPR repeat</keyword>
<evidence type="ECO:0000256" key="1">
    <source>
        <dbReference type="ARBA" id="ARBA00022748"/>
    </source>
</evidence>
<proteinExistence type="predicted"/>
<protein>
    <submittedName>
        <fullName evidence="3">Tetratricopeptide repeat protein</fullName>
    </submittedName>
</protein>
<sequence length="308" mass="32074">MGGMQAATAGKIALAAAAFGLAGVLVFASLRDKGDAPPVPAMNASAGVTLESLEAAAKAAPQDPEAWMALGMAYFDADDYPRAVSALEHAANLAPDRARIWSVLGEARARGSERDPMPPAAVEAFRKALAIDPKDPPSRYFLAAKRDLDGDHKGAIDDWFALLADTPPGAPWETDLRRTIQQVGKLHGIDVAPRLASVKQPAPPAMPPAGASAPAMAGLGGPTADEVREAARLSPSQQNEMAQGMVARLEERLKADPKDVARWVMLMRSRMTLGEPARASAALKAAVAANPGAKAELEGQAKALGVPF</sequence>
<comment type="caution">
    <text evidence="3">The sequence shown here is derived from an EMBL/GenBank/DDBJ whole genome shotgun (WGS) entry which is preliminary data.</text>
</comment>
<keyword evidence="4" id="KW-1185">Reference proteome</keyword>
<accession>A0ABW3HE50</accession>
<feature type="repeat" description="TPR" evidence="2">
    <location>
        <begin position="64"/>
        <end position="97"/>
    </location>
</feature>